<evidence type="ECO:0000313" key="7">
    <source>
        <dbReference type="Proteomes" id="UP000265100"/>
    </source>
</evidence>
<dbReference type="Bgee" id="ENSACLG00000023016">
    <property type="expression patterns" value="Expressed in anal fin and 8 other cell types or tissues"/>
</dbReference>
<comment type="similarity">
    <text evidence="2">Belongs to the GCF family.</text>
</comment>
<feature type="compositionally biased region" description="Basic and acidic residues" evidence="4">
    <location>
        <begin position="495"/>
        <end position="514"/>
    </location>
</feature>
<dbReference type="GO" id="GO:0000398">
    <property type="term" value="P:mRNA splicing, via spliceosome"/>
    <property type="evidence" value="ECO:0007669"/>
    <property type="project" value="InterPro"/>
</dbReference>
<dbReference type="OMA" id="NDEMVEQ"/>
<feature type="region of interest" description="Disordered" evidence="4">
    <location>
        <begin position="495"/>
        <end position="545"/>
    </location>
</feature>
<feature type="compositionally biased region" description="Polar residues" evidence="4">
    <location>
        <begin position="177"/>
        <end position="190"/>
    </location>
</feature>
<feature type="compositionally biased region" description="Basic and acidic residues" evidence="4">
    <location>
        <begin position="522"/>
        <end position="536"/>
    </location>
</feature>
<feature type="region of interest" description="Disordered" evidence="4">
    <location>
        <begin position="215"/>
        <end position="310"/>
    </location>
</feature>
<evidence type="ECO:0000256" key="2">
    <source>
        <dbReference type="ARBA" id="ARBA00010801"/>
    </source>
</evidence>
<evidence type="ECO:0000256" key="1">
    <source>
        <dbReference type="ARBA" id="ARBA00004123"/>
    </source>
</evidence>
<feature type="compositionally biased region" description="Acidic residues" evidence="4">
    <location>
        <begin position="268"/>
        <end position="284"/>
    </location>
</feature>
<feature type="compositionally biased region" description="Basic and acidic residues" evidence="4">
    <location>
        <begin position="226"/>
        <end position="237"/>
    </location>
</feature>
<comment type="subcellular location">
    <subcellularLocation>
        <location evidence="1">Nucleus</location>
    </subcellularLocation>
</comment>
<dbReference type="InterPro" id="IPR022783">
    <property type="entry name" value="GCFC_dom"/>
</dbReference>
<dbReference type="OrthoDB" id="429427at2759"/>
<organism evidence="6 7">
    <name type="scientific">Astatotilapia calliptera</name>
    <name type="common">Eastern happy</name>
    <name type="synonym">Chromis callipterus</name>
    <dbReference type="NCBI Taxonomy" id="8154"/>
    <lineage>
        <taxon>Eukaryota</taxon>
        <taxon>Metazoa</taxon>
        <taxon>Chordata</taxon>
        <taxon>Craniata</taxon>
        <taxon>Vertebrata</taxon>
        <taxon>Euteleostomi</taxon>
        <taxon>Actinopterygii</taxon>
        <taxon>Neopterygii</taxon>
        <taxon>Teleostei</taxon>
        <taxon>Neoteleostei</taxon>
        <taxon>Acanthomorphata</taxon>
        <taxon>Ovalentaria</taxon>
        <taxon>Cichlomorphae</taxon>
        <taxon>Cichliformes</taxon>
        <taxon>Cichlidae</taxon>
        <taxon>African cichlids</taxon>
        <taxon>Pseudocrenilabrinae</taxon>
        <taxon>Haplochromini</taxon>
        <taxon>Astatotilapia</taxon>
    </lineage>
</organism>
<reference evidence="6 7" key="1">
    <citation type="submission" date="2018-05" db="EMBL/GenBank/DDBJ databases">
        <authorList>
            <person name="Datahose"/>
        </authorList>
    </citation>
    <scope>NUCLEOTIDE SEQUENCE</scope>
</reference>
<feature type="region of interest" description="Disordered" evidence="4">
    <location>
        <begin position="162"/>
        <end position="190"/>
    </location>
</feature>
<dbReference type="PANTHER" id="PTHR12214:SF2">
    <property type="entry name" value="PAX3- AND PAX7-BINDING PROTEIN 1"/>
    <property type="match status" value="1"/>
</dbReference>
<feature type="compositionally biased region" description="Acidic residues" evidence="4">
    <location>
        <begin position="162"/>
        <end position="173"/>
    </location>
</feature>
<sequence length="899" mass="102571">MFKKAKRANFRRRNESDEDEQEESQQPQLAPTMFGPTEIPFMETSNSNATGVLSTTESCHSNGLQANSVRAVKKEKKVKDTTAVPGPTKASLLSFVDEEGNFEVFRVKKSNHSKKILKQLKKEYKEDLERSGSTKQDVKSGVLAYCQCHALCAVISEQGEEEMEVESADEQEEDARSQSGATFNTLSTLGSLRPGEIPDAAFIHAARKRRQLARELGGDAPLVETEAPKKRLVREDQDASDDEDEEEKRIRFSGVRNKSQRQKIAEEIGIEGSDDEALDTGQDEEVSRWEQEQIRKGISIPQVQSSQPEDSTVYYQNSYESQPYGSSYSMPYTYSTVAPQTAKQTGQADNGSVHYGASLNDLIPVSIDLVKKRLQDRLSQMHAGHNGNVDRYKQINEDLAASERTIQQLEDSSNDNAEQYKFLQEMRGYVGDLLECFSEKVPAVLELEAAMHQLLRQRATRLVQRRQDDIKDESSEFASLSNKAVMAPNLDSFGRDRAAYQEHSRQRRIAEREARRTRRRQAREQNGKRAEHKEGLSSDDEETSTDITSFNMERDRIIRESKKVFEDVVEDFHSLDYIKSHFEVWRKEYANTYRDAYIGLCLPKLFNPLVRLQLITWNPLEAQCANFEYMLWFESLLFYGFEENSTLQKGDGDIGLLPAIVEKVILSKLSVLAEQVWDPLSSSQTTRFVSFIHRLLKGYPTVLHGDNRYTQELLKTIVLRTRRTLDEDVFLPLYPKNILENKNSGPYLFYQRQFWSCVKLLGNILQWDGILSMSSLKDLALDSTLNRYILSALQTTDTWEENIQKCQKVVECLPSHWFSGLKGQQTLPQLEPFCRYLTHLANSIHRSALVGACHVMSYNREQVKDVVKMLGQMNALDHIIAVAAEHGIKDIKPLLEVKS</sequence>
<gene>
    <name evidence="6" type="primary">PAXBP1</name>
</gene>
<feature type="domain" description="GCF C-terminal" evidence="5">
    <location>
        <begin position="575"/>
        <end position="788"/>
    </location>
</feature>
<feature type="compositionally biased region" description="Polar residues" evidence="4">
    <location>
        <begin position="301"/>
        <end position="310"/>
    </location>
</feature>
<feature type="region of interest" description="Disordered" evidence="4">
    <location>
        <begin position="1"/>
        <end position="45"/>
    </location>
</feature>
<dbReference type="Proteomes" id="UP000265100">
    <property type="component" value="Chromosome 10"/>
</dbReference>
<protein>
    <recommendedName>
        <fullName evidence="5">GCF C-terminal domain-containing protein</fullName>
    </recommendedName>
</protein>
<dbReference type="STRING" id="8154.ENSACLP00000034019"/>
<name>A0A3P8QY13_ASTCA</name>
<dbReference type="GO" id="GO:0003677">
    <property type="term" value="F:DNA binding"/>
    <property type="evidence" value="ECO:0007669"/>
    <property type="project" value="InterPro"/>
</dbReference>
<dbReference type="PANTHER" id="PTHR12214">
    <property type="entry name" value="GC-RICH SEQUENCE DNA-BINDING FACTOR"/>
    <property type="match status" value="1"/>
</dbReference>
<proteinExistence type="inferred from homology"/>
<reference evidence="6" key="3">
    <citation type="submission" date="2025-08" db="UniProtKB">
        <authorList>
            <consortium name="Ensembl"/>
        </authorList>
    </citation>
    <scope>IDENTIFICATION</scope>
</reference>
<feature type="compositionally biased region" description="Basic residues" evidence="4">
    <location>
        <begin position="1"/>
        <end position="11"/>
    </location>
</feature>
<evidence type="ECO:0000313" key="6">
    <source>
        <dbReference type="Ensembl" id="ENSACLP00000034019.2"/>
    </source>
</evidence>
<feature type="compositionally biased region" description="Basic and acidic residues" evidence="4">
    <location>
        <begin position="285"/>
        <end position="295"/>
    </location>
</feature>
<accession>A0A3P8QY13</accession>
<dbReference type="GeneTree" id="ENSGT00390000000455"/>
<keyword evidence="7" id="KW-1185">Reference proteome</keyword>
<reference evidence="7" key="2">
    <citation type="submission" date="2023-03" db="EMBL/GenBank/DDBJ databases">
        <authorList>
            <consortium name="Wellcome Sanger Institute Data Sharing"/>
        </authorList>
    </citation>
    <scope>NUCLEOTIDE SEQUENCE [LARGE SCALE GENOMIC DNA]</scope>
</reference>
<evidence type="ECO:0000256" key="3">
    <source>
        <dbReference type="ARBA" id="ARBA00023242"/>
    </source>
</evidence>
<dbReference type="AlphaFoldDB" id="A0A3P8QY13"/>
<reference evidence="6" key="4">
    <citation type="submission" date="2025-09" db="UniProtKB">
        <authorList>
            <consortium name="Ensembl"/>
        </authorList>
    </citation>
    <scope>IDENTIFICATION</scope>
</reference>
<evidence type="ECO:0000259" key="5">
    <source>
        <dbReference type="Pfam" id="PF07842"/>
    </source>
</evidence>
<evidence type="ECO:0000256" key="4">
    <source>
        <dbReference type="SAM" id="MobiDB-lite"/>
    </source>
</evidence>
<dbReference type="Pfam" id="PF07842">
    <property type="entry name" value="GCFC"/>
    <property type="match status" value="1"/>
</dbReference>
<dbReference type="GO" id="GO:0045944">
    <property type="term" value="P:positive regulation of transcription by RNA polymerase II"/>
    <property type="evidence" value="ECO:0007669"/>
    <property type="project" value="TreeGrafter"/>
</dbReference>
<dbReference type="InterPro" id="IPR012890">
    <property type="entry name" value="GCFC2-like"/>
</dbReference>
<dbReference type="GO" id="GO:0005634">
    <property type="term" value="C:nucleus"/>
    <property type="evidence" value="ECO:0007669"/>
    <property type="project" value="UniProtKB-SubCell"/>
</dbReference>
<dbReference type="Ensembl" id="ENSACLT00000034826.2">
    <property type="protein sequence ID" value="ENSACLP00000034019.2"/>
    <property type="gene ID" value="ENSACLG00000023016.2"/>
</dbReference>
<keyword evidence="3" id="KW-0539">Nucleus</keyword>